<gene>
    <name evidence="7" type="ORF">BDY21DRAFT_115776</name>
</gene>
<dbReference type="InterPro" id="IPR008422">
    <property type="entry name" value="KN_HD"/>
</dbReference>
<feature type="compositionally biased region" description="Polar residues" evidence="5">
    <location>
        <begin position="94"/>
        <end position="134"/>
    </location>
</feature>
<dbReference type="GO" id="GO:0006355">
    <property type="term" value="P:regulation of DNA-templated transcription"/>
    <property type="evidence" value="ECO:0007669"/>
    <property type="project" value="InterPro"/>
</dbReference>
<dbReference type="OrthoDB" id="10056939at2759"/>
<dbReference type="EMBL" id="MU001694">
    <property type="protein sequence ID" value="KAF2453957.1"/>
    <property type="molecule type" value="Genomic_DNA"/>
</dbReference>
<feature type="DNA-binding region" description="Homeobox" evidence="4">
    <location>
        <begin position="378"/>
        <end position="440"/>
    </location>
</feature>
<dbReference type="SUPFAM" id="SSF46689">
    <property type="entry name" value="Homeodomain-like"/>
    <property type="match status" value="1"/>
</dbReference>
<dbReference type="GO" id="GO:0005634">
    <property type="term" value="C:nucleus"/>
    <property type="evidence" value="ECO:0007669"/>
    <property type="project" value="UniProtKB-SubCell"/>
</dbReference>
<feature type="compositionally biased region" description="Pro residues" evidence="5">
    <location>
        <begin position="149"/>
        <end position="158"/>
    </location>
</feature>
<dbReference type="Pfam" id="PF05920">
    <property type="entry name" value="Homeobox_KN"/>
    <property type="match status" value="1"/>
</dbReference>
<keyword evidence="3 4" id="KW-0539">Nucleus</keyword>
<dbReference type="InterPro" id="IPR050224">
    <property type="entry name" value="TALE_homeobox"/>
</dbReference>
<evidence type="ECO:0000256" key="1">
    <source>
        <dbReference type="ARBA" id="ARBA00023125"/>
    </source>
</evidence>
<feature type="domain" description="Homeobox" evidence="6">
    <location>
        <begin position="376"/>
        <end position="439"/>
    </location>
</feature>
<evidence type="ECO:0000259" key="6">
    <source>
        <dbReference type="PROSITE" id="PS50071"/>
    </source>
</evidence>
<evidence type="ECO:0000313" key="7">
    <source>
        <dbReference type="EMBL" id="KAF2453957.1"/>
    </source>
</evidence>
<dbReference type="AlphaFoldDB" id="A0A6A6NR24"/>
<accession>A0A6A6NR24</accession>
<evidence type="ECO:0000256" key="5">
    <source>
        <dbReference type="SAM" id="MobiDB-lite"/>
    </source>
</evidence>
<feature type="compositionally biased region" description="Basic and acidic residues" evidence="5">
    <location>
        <begin position="303"/>
        <end position="320"/>
    </location>
</feature>
<feature type="region of interest" description="Disordered" evidence="5">
    <location>
        <begin position="431"/>
        <end position="480"/>
    </location>
</feature>
<dbReference type="CDD" id="cd00086">
    <property type="entry name" value="homeodomain"/>
    <property type="match status" value="1"/>
</dbReference>
<feature type="compositionally biased region" description="Polar residues" evidence="5">
    <location>
        <begin position="176"/>
        <end position="218"/>
    </location>
</feature>
<keyword evidence="8" id="KW-1185">Reference proteome</keyword>
<dbReference type="PROSITE" id="PS50071">
    <property type="entry name" value="HOMEOBOX_2"/>
    <property type="match status" value="1"/>
</dbReference>
<feature type="compositionally biased region" description="Polar residues" evidence="5">
    <location>
        <begin position="247"/>
        <end position="263"/>
    </location>
</feature>
<proteinExistence type="predicted"/>
<dbReference type="InterPro" id="IPR001356">
    <property type="entry name" value="HD"/>
</dbReference>
<evidence type="ECO:0000313" key="8">
    <source>
        <dbReference type="Proteomes" id="UP000799766"/>
    </source>
</evidence>
<feature type="compositionally biased region" description="Polar residues" evidence="5">
    <location>
        <begin position="33"/>
        <end position="42"/>
    </location>
</feature>
<feature type="compositionally biased region" description="Basic and acidic residues" evidence="5">
    <location>
        <begin position="466"/>
        <end position="480"/>
    </location>
</feature>
<dbReference type="InterPro" id="IPR009057">
    <property type="entry name" value="Homeodomain-like_sf"/>
</dbReference>
<dbReference type="SMART" id="SM00389">
    <property type="entry name" value="HOX"/>
    <property type="match status" value="1"/>
</dbReference>
<protein>
    <recommendedName>
        <fullName evidence="6">Homeobox domain-containing protein</fullName>
    </recommendedName>
</protein>
<reference evidence="7" key="1">
    <citation type="journal article" date="2020" name="Stud. Mycol.">
        <title>101 Dothideomycetes genomes: a test case for predicting lifestyles and emergence of pathogens.</title>
        <authorList>
            <person name="Haridas S."/>
            <person name="Albert R."/>
            <person name="Binder M."/>
            <person name="Bloem J."/>
            <person name="Labutti K."/>
            <person name="Salamov A."/>
            <person name="Andreopoulos B."/>
            <person name="Baker S."/>
            <person name="Barry K."/>
            <person name="Bills G."/>
            <person name="Bluhm B."/>
            <person name="Cannon C."/>
            <person name="Castanera R."/>
            <person name="Culley D."/>
            <person name="Daum C."/>
            <person name="Ezra D."/>
            <person name="Gonzalez J."/>
            <person name="Henrissat B."/>
            <person name="Kuo A."/>
            <person name="Liang C."/>
            <person name="Lipzen A."/>
            <person name="Lutzoni F."/>
            <person name="Magnuson J."/>
            <person name="Mondo S."/>
            <person name="Nolan M."/>
            <person name="Ohm R."/>
            <person name="Pangilinan J."/>
            <person name="Park H.-J."/>
            <person name="Ramirez L."/>
            <person name="Alfaro M."/>
            <person name="Sun H."/>
            <person name="Tritt A."/>
            <person name="Yoshinaga Y."/>
            <person name="Zwiers L.-H."/>
            <person name="Turgeon B."/>
            <person name="Goodwin S."/>
            <person name="Spatafora J."/>
            <person name="Crous P."/>
            <person name="Grigoriev I."/>
        </authorList>
    </citation>
    <scope>NUCLEOTIDE SEQUENCE</scope>
    <source>
        <strain evidence="7">ATCC 16933</strain>
    </source>
</reference>
<dbReference type="PANTHER" id="PTHR11850">
    <property type="entry name" value="HOMEOBOX PROTEIN TRANSCRIPTION FACTORS"/>
    <property type="match status" value="1"/>
</dbReference>
<feature type="region of interest" description="Disordered" evidence="5">
    <location>
        <begin position="236"/>
        <end position="331"/>
    </location>
</feature>
<name>A0A6A6NR24_9PEZI</name>
<keyword evidence="1 4" id="KW-0238">DNA-binding</keyword>
<keyword evidence="2 4" id="KW-0371">Homeobox</keyword>
<dbReference type="GO" id="GO:0003677">
    <property type="term" value="F:DNA binding"/>
    <property type="evidence" value="ECO:0007669"/>
    <property type="project" value="UniProtKB-UniRule"/>
</dbReference>
<evidence type="ECO:0000256" key="4">
    <source>
        <dbReference type="PROSITE-ProRule" id="PRU00108"/>
    </source>
</evidence>
<organism evidence="7 8">
    <name type="scientific">Lineolata rhizophorae</name>
    <dbReference type="NCBI Taxonomy" id="578093"/>
    <lineage>
        <taxon>Eukaryota</taxon>
        <taxon>Fungi</taxon>
        <taxon>Dikarya</taxon>
        <taxon>Ascomycota</taxon>
        <taxon>Pezizomycotina</taxon>
        <taxon>Dothideomycetes</taxon>
        <taxon>Dothideomycetes incertae sedis</taxon>
        <taxon>Lineolatales</taxon>
        <taxon>Lineolataceae</taxon>
        <taxon>Lineolata</taxon>
    </lineage>
</organism>
<evidence type="ECO:0000256" key="2">
    <source>
        <dbReference type="ARBA" id="ARBA00023155"/>
    </source>
</evidence>
<dbReference type="Gene3D" id="1.10.10.60">
    <property type="entry name" value="Homeodomain-like"/>
    <property type="match status" value="1"/>
</dbReference>
<evidence type="ECO:0000256" key="3">
    <source>
        <dbReference type="ARBA" id="ARBA00023242"/>
    </source>
</evidence>
<sequence>MEYLTLRDNPRATVCASVRGGLPYAKQRVASPFPSTKRSQPTAERKAPCQQPAAMDRASMESLLGPGRPEYGGDNRASPRVTLSRGQERAQPDRQAQTLPAIDSNGTHPGAQRSQSSATVFHPGSSSCSHSQQYYPLHQHSRPSAVEPPFRPQLPEPQPNVLFSMASNGRVFSASNNARSQITPPRFTSTAQSDGNTSRNHSNGGQRLRQPSSDSYTPSVPLLRNHASVTEDSFNFHTYPVDESPTRRPSGNTSPTGSFSDSFPCSPMDDPQQYDKPQPHSRSLSPRDDQSLAKLPGACLPTRARDGPWRDMHSRNEPNLHHHREGLHHTTNRAAPQVRTEQPVMYSHTDSLDRSLVSSSLYNYPHSMCGPGEHFPSSRRRRGNLPKEATDILKQWFREHESNPYPTEEEKNRLVNITGLQAAQVSNWFINARRRMPQQNSRSDLKRRRSRSLSESRFIGNPDNNSLKEGELERGRKPRE</sequence>
<feature type="region of interest" description="Disordered" evidence="5">
    <location>
        <begin position="176"/>
        <end position="220"/>
    </location>
</feature>
<dbReference type="Proteomes" id="UP000799766">
    <property type="component" value="Unassembled WGS sequence"/>
</dbReference>
<comment type="subcellular location">
    <subcellularLocation>
        <location evidence="4">Nucleus</location>
    </subcellularLocation>
</comment>
<feature type="region of interest" description="Disordered" evidence="5">
    <location>
        <begin position="27"/>
        <end position="161"/>
    </location>
</feature>